<evidence type="ECO:0000256" key="3">
    <source>
        <dbReference type="ARBA" id="ARBA00024909"/>
    </source>
</evidence>
<keyword evidence="8" id="KW-1185">Reference proteome</keyword>
<sequence length="302" mass="32055">MTTLRAASKVLRSQAVARVSSSRSALLAVIRSARPAVASTAPWQRPAGAAAARPFSQTATCQKRKGNDDGGKAGKKDKGHKDSGKAEPSGGAGAGEGPDPFNLDDLTAAFSRAEEHFAAELKTLRSAGGGRFTADAIGAIPVQPDRKSPQTFPLRELATIAPLGGVGGGGGGGAGARRWSILAFDEASIKPILSAVQKAEGFNQQPQRSPDNPLELVMTAEPERVEETARRAKEVCQAWRERVRGDAHKRAELVKKLKAKGALLSDDARRLTDKVQKLQDERMKVIQQREKEVVNAIMARAG</sequence>
<evidence type="ECO:0000256" key="1">
    <source>
        <dbReference type="ARBA" id="ARBA00005912"/>
    </source>
</evidence>
<evidence type="ECO:0000256" key="2">
    <source>
        <dbReference type="ARBA" id="ARBA00022917"/>
    </source>
</evidence>
<name>A0ABR4DIJ8_9PEZI</name>
<comment type="caution">
    <text evidence="7">The sequence shown here is derived from an EMBL/GenBank/DDBJ whole genome shotgun (WGS) entry which is preliminary data.</text>
</comment>
<comment type="function">
    <text evidence="3">Necessary for protein synthesis in mitochondria. Functions as a ribosome recycling factor in mitochondria.</text>
</comment>
<evidence type="ECO:0000313" key="8">
    <source>
        <dbReference type="Proteomes" id="UP001600064"/>
    </source>
</evidence>
<keyword evidence="4" id="KW-0175">Coiled coil</keyword>
<dbReference type="SUPFAM" id="SSF55194">
    <property type="entry name" value="Ribosome recycling factor, RRF"/>
    <property type="match status" value="1"/>
</dbReference>
<evidence type="ECO:0000256" key="5">
    <source>
        <dbReference type="SAM" id="MobiDB-lite"/>
    </source>
</evidence>
<feature type="coiled-coil region" evidence="4">
    <location>
        <begin position="261"/>
        <end position="288"/>
    </location>
</feature>
<evidence type="ECO:0000256" key="4">
    <source>
        <dbReference type="SAM" id="Coils"/>
    </source>
</evidence>
<feature type="compositionally biased region" description="Basic and acidic residues" evidence="5">
    <location>
        <begin position="65"/>
        <end position="85"/>
    </location>
</feature>
<organism evidence="7 8">
    <name type="scientific">Remersonia thermophila</name>
    <dbReference type="NCBI Taxonomy" id="72144"/>
    <lineage>
        <taxon>Eukaryota</taxon>
        <taxon>Fungi</taxon>
        <taxon>Dikarya</taxon>
        <taxon>Ascomycota</taxon>
        <taxon>Pezizomycotina</taxon>
        <taxon>Sordariomycetes</taxon>
        <taxon>Sordariomycetidae</taxon>
        <taxon>Sordariales</taxon>
        <taxon>Sordariales incertae sedis</taxon>
        <taxon>Remersonia</taxon>
    </lineage>
</organism>
<evidence type="ECO:0000313" key="7">
    <source>
        <dbReference type="EMBL" id="KAL2270200.1"/>
    </source>
</evidence>
<dbReference type="Proteomes" id="UP001600064">
    <property type="component" value="Unassembled WGS sequence"/>
</dbReference>
<dbReference type="InterPro" id="IPR036191">
    <property type="entry name" value="RRF_sf"/>
</dbReference>
<feature type="region of interest" description="Disordered" evidence="5">
    <location>
        <begin position="35"/>
        <end position="104"/>
    </location>
</feature>
<protein>
    <recommendedName>
        <fullName evidence="6">Ribosome recycling factor domain-containing protein</fullName>
    </recommendedName>
</protein>
<accession>A0ABR4DIJ8</accession>
<dbReference type="RefSeq" id="XP_070868924.1">
    <property type="nucleotide sequence ID" value="XM_071008648.1"/>
</dbReference>
<feature type="compositionally biased region" description="Low complexity" evidence="5">
    <location>
        <begin position="41"/>
        <end position="54"/>
    </location>
</feature>
<dbReference type="Gene3D" id="3.30.1360.40">
    <property type="match status" value="1"/>
</dbReference>
<dbReference type="Gene3D" id="1.10.132.20">
    <property type="entry name" value="Ribosome-recycling factor"/>
    <property type="match status" value="1"/>
</dbReference>
<dbReference type="InterPro" id="IPR023584">
    <property type="entry name" value="Ribosome_recyc_fac_dom"/>
</dbReference>
<dbReference type="PANTHER" id="PTHR20982:SF3">
    <property type="entry name" value="MITOCHONDRIAL RIBOSOME RECYCLING FACTOR PSEUDO 1"/>
    <property type="match status" value="1"/>
</dbReference>
<proteinExistence type="inferred from homology"/>
<evidence type="ECO:0000259" key="6">
    <source>
        <dbReference type="Pfam" id="PF01765"/>
    </source>
</evidence>
<feature type="domain" description="Ribosome recycling factor" evidence="6">
    <location>
        <begin position="120"/>
        <end position="298"/>
    </location>
</feature>
<comment type="similarity">
    <text evidence="1">Belongs to the RRF family.</text>
</comment>
<reference evidence="7 8" key="1">
    <citation type="journal article" date="2024" name="Commun. Biol.">
        <title>Comparative genomic analysis of thermophilic fungi reveals convergent evolutionary adaptations and gene losses.</title>
        <authorList>
            <person name="Steindorff A.S."/>
            <person name="Aguilar-Pontes M.V."/>
            <person name="Robinson A.J."/>
            <person name="Andreopoulos B."/>
            <person name="LaButti K."/>
            <person name="Kuo A."/>
            <person name="Mondo S."/>
            <person name="Riley R."/>
            <person name="Otillar R."/>
            <person name="Haridas S."/>
            <person name="Lipzen A."/>
            <person name="Grimwood J."/>
            <person name="Schmutz J."/>
            <person name="Clum A."/>
            <person name="Reid I.D."/>
            <person name="Moisan M.C."/>
            <person name="Butler G."/>
            <person name="Nguyen T.T.M."/>
            <person name="Dewar K."/>
            <person name="Conant G."/>
            <person name="Drula E."/>
            <person name="Henrissat B."/>
            <person name="Hansel C."/>
            <person name="Singer S."/>
            <person name="Hutchinson M.I."/>
            <person name="de Vries R.P."/>
            <person name="Natvig D.O."/>
            <person name="Powell A.J."/>
            <person name="Tsang A."/>
            <person name="Grigoriev I.V."/>
        </authorList>
    </citation>
    <scope>NUCLEOTIDE SEQUENCE [LARGE SCALE GENOMIC DNA]</scope>
    <source>
        <strain evidence="7 8">ATCC 22073</strain>
    </source>
</reference>
<keyword evidence="2" id="KW-0648">Protein biosynthesis</keyword>
<dbReference type="EMBL" id="JAZGUE010000002">
    <property type="protein sequence ID" value="KAL2270200.1"/>
    <property type="molecule type" value="Genomic_DNA"/>
</dbReference>
<dbReference type="GeneID" id="98123292"/>
<gene>
    <name evidence="7" type="ORF">VTJ83DRAFT_2384</name>
</gene>
<dbReference type="PANTHER" id="PTHR20982">
    <property type="entry name" value="RIBOSOME RECYCLING FACTOR"/>
    <property type="match status" value="1"/>
</dbReference>
<dbReference type="InterPro" id="IPR002661">
    <property type="entry name" value="Ribosome_recyc_fac"/>
</dbReference>
<dbReference type="Pfam" id="PF01765">
    <property type="entry name" value="RRF"/>
    <property type="match status" value="1"/>
</dbReference>